<dbReference type="Pfam" id="PF01569">
    <property type="entry name" value="PAP2"/>
    <property type="match status" value="1"/>
</dbReference>
<dbReference type="OrthoDB" id="9789113at2"/>
<evidence type="ECO:0000313" key="6">
    <source>
        <dbReference type="Proteomes" id="UP000183071"/>
    </source>
</evidence>
<name>A0A0M9CHB6_9FLAO</name>
<keyword evidence="1" id="KW-0472">Membrane</keyword>
<keyword evidence="1" id="KW-0812">Transmembrane</keyword>
<evidence type="ECO:0000256" key="1">
    <source>
        <dbReference type="SAM" id="Phobius"/>
    </source>
</evidence>
<dbReference type="InterPro" id="IPR036938">
    <property type="entry name" value="PAP2/HPO_sf"/>
</dbReference>
<evidence type="ECO:0000313" key="4">
    <source>
        <dbReference type="EMBL" id="SEE46580.1"/>
    </source>
</evidence>
<dbReference type="EMBL" id="FNUE01000002">
    <property type="protein sequence ID" value="SEE46580.1"/>
    <property type="molecule type" value="Genomic_DNA"/>
</dbReference>
<dbReference type="PANTHER" id="PTHR14969">
    <property type="entry name" value="SPHINGOSINE-1-PHOSPHATE PHOSPHOHYDROLASE"/>
    <property type="match status" value="1"/>
</dbReference>
<dbReference type="PANTHER" id="PTHR14969:SF13">
    <property type="entry name" value="AT30094P"/>
    <property type="match status" value="1"/>
</dbReference>
<dbReference type="SUPFAM" id="SSF48317">
    <property type="entry name" value="Acid phosphatase/Vanadium-dependent haloperoxidase"/>
    <property type="match status" value="1"/>
</dbReference>
<dbReference type="Gene3D" id="1.20.144.10">
    <property type="entry name" value="Phosphatidic acid phosphatase type 2/haloperoxidase"/>
    <property type="match status" value="1"/>
</dbReference>
<feature type="transmembrane region" description="Helical" evidence="1">
    <location>
        <begin position="106"/>
        <end position="127"/>
    </location>
</feature>
<comment type="caution">
    <text evidence="3">The sequence shown here is derived from an EMBL/GenBank/DDBJ whole genome shotgun (WGS) entry which is preliminary data.</text>
</comment>
<feature type="transmembrane region" description="Helical" evidence="1">
    <location>
        <begin position="61"/>
        <end position="78"/>
    </location>
</feature>
<feature type="transmembrane region" description="Helical" evidence="1">
    <location>
        <begin position="134"/>
        <end position="153"/>
    </location>
</feature>
<dbReference type="EMBL" id="LGBR01000001">
    <property type="protein sequence ID" value="KOY52493.1"/>
    <property type="molecule type" value="Genomic_DNA"/>
</dbReference>
<dbReference type="RefSeq" id="WP_053974592.1">
    <property type="nucleotide sequence ID" value="NZ_FNUE01000002.1"/>
</dbReference>
<dbReference type="Proteomes" id="UP000183071">
    <property type="component" value="Unassembled WGS sequence"/>
</dbReference>
<protein>
    <submittedName>
        <fullName evidence="3">PAP2 superfamily protein</fullName>
    </submittedName>
    <submittedName>
        <fullName evidence="4">Undecaprenyl-diphosphatase</fullName>
    </submittedName>
</protein>
<gene>
    <name evidence="3" type="ORF">I602_2053</name>
    <name evidence="4" type="ORF">SAMN05444353_1824</name>
</gene>
<dbReference type="SMART" id="SM00014">
    <property type="entry name" value="acidPPc"/>
    <property type="match status" value="1"/>
</dbReference>
<evidence type="ECO:0000313" key="3">
    <source>
        <dbReference type="EMBL" id="KOY52493.1"/>
    </source>
</evidence>
<accession>A0A0M9CHB6</accession>
<keyword evidence="1" id="KW-1133">Transmembrane helix</keyword>
<reference evidence="4 6" key="2">
    <citation type="submission" date="2016-10" db="EMBL/GenBank/DDBJ databases">
        <authorList>
            <person name="Varghese N."/>
            <person name="Submissions S."/>
        </authorList>
    </citation>
    <scope>NUCLEOTIDE SEQUENCE [LARGE SCALE GENOMIC DNA]</scope>
    <source>
        <strain evidence="4 6">DSW-5</strain>
    </source>
</reference>
<feature type="transmembrane region" description="Helical" evidence="1">
    <location>
        <begin position="27"/>
        <end position="49"/>
    </location>
</feature>
<evidence type="ECO:0000259" key="2">
    <source>
        <dbReference type="SMART" id="SM00014"/>
    </source>
</evidence>
<organism evidence="3 5">
    <name type="scientific">Polaribacter dokdonensis DSW-5</name>
    <dbReference type="NCBI Taxonomy" id="1300348"/>
    <lineage>
        <taxon>Bacteria</taxon>
        <taxon>Pseudomonadati</taxon>
        <taxon>Bacteroidota</taxon>
        <taxon>Flavobacteriia</taxon>
        <taxon>Flavobacteriales</taxon>
        <taxon>Flavobacteriaceae</taxon>
    </lineage>
</organism>
<dbReference type="AlphaFoldDB" id="A0A0M9CHB6"/>
<dbReference type="GO" id="GO:0042392">
    <property type="term" value="F:sphingosine-1-phosphate phosphatase activity"/>
    <property type="evidence" value="ECO:0007669"/>
    <property type="project" value="TreeGrafter"/>
</dbReference>
<evidence type="ECO:0000313" key="5">
    <source>
        <dbReference type="Proteomes" id="UP000037716"/>
    </source>
</evidence>
<keyword evidence="6" id="KW-1185">Reference proteome</keyword>
<dbReference type="PATRIC" id="fig|1300348.6.peg.2054"/>
<feature type="transmembrane region" description="Helical" evidence="1">
    <location>
        <begin position="159"/>
        <end position="177"/>
    </location>
</feature>
<dbReference type="Proteomes" id="UP000037716">
    <property type="component" value="Unassembled WGS sequence"/>
</dbReference>
<reference evidence="3 5" key="1">
    <citation type="submission" date="2015-07" db="EMBL/GenBank/DDBJ databases">
        <title>Genome of Polaribacter dokdonenesis DSW-5, isolated from seawater off Dokdo in Korea.</title>
        <authorList>
            <person name="Yoon K."/>
            <person name="Song J.Y."/>
            <person name="Kim J.F."/>
        </authorList>
    </citation>
    <scope>NUCLEOTIDE SEQUENCE [LARGE SCALE GENOMIC DNA]</scope>
    <source>
        <strain evidence="3 5">DSW-5</strain>
    </source>
</reference>
<proteinExistence type="predicted"/>
<dbReference type="STRING" id="1300348.I602_2053"/>
<dbReference type="InterPro" id="IPR000326">
    <property type="entry name" value="PAP2/HPO"/>
</dbReference>
<sequence>MFESLIQLDKQVLIFINNLGTEQWDPFWLAVTNQFSWIPLFALILFLILKNFGWKRGGVMILFLIALVAISDQFTVFVKDNSYRLRPINDPEIAHLLRVLVKPQSFSFMSGHATTSTFFSVFVIFLLREKYKKIYLILIFPFLFAFSRLYLAVHFPLDVISGILTGLIFANIYYFFFKKVDEKLFF</sequence>
<feature type="domain" description="Phosphatidic acid phosphatase type 2/haloperoxidase" evidence="2">
    <location>
        <begin position="61"/>
        <end position="174"/>
    </location>
</feature>